<dbReference type="EMBL" id="GHES01030112">
    <property type="protein sequence ID" value="MPA60671.1"/>
    <property type="molecule type" value="Transcribed_RNA"/>
</dbReference>
<sequence>MRRDTQRHVLEYLDRFAGSSFILNSKRRHIFVAGKLNWENNPPGNATNDCMKIVDEIAQWVAPSLHVLSKVVCRRVFPGYSIVVRVSGVTGKGGFPIHRAPTRLTYNIYIYIYSATSWYSFVYCLAWVYNYIFHNFLNSYCYWR</sequence>
<keyword evidence="1" id="KW-1133">Transmembrane helix</keyword>
<protein>
    <submittedName>
        <fullName evidence="2">Uncharacterized protein</fullName>
    </submittedName>
</protein>
<feature type="transmembrane region" description="Helical" evidence="1">
    <location>
        <begin position="108"/>
        <end position="129"/>
    </location>
</feature>
<keyword evidence="1" id="KW-0472">Membrane</keyword>
<dbReference type="AlphaFoldDB" id="A0A5B7AZE3"/>
<gene>
    <name evidence="2" type="ORF">Din_030112</name>
</gene>
<organism evidence="2">
    <name type="scientific">Davidia involucrata</name>
    <name type="common">Dove tree</name>
    <dbReference type="NCBI Taxonomy" id="16924"/>
    <lineage>
        <taxon>Eukaryota</taxon>
        <taxon>Viridiplantae</taxon>
        <taxon>Streptophyta</taxon>
        <taxon>Embryophyta</taxon>
        <taxon>Tracheophyta</taxon>
        <taxon>Spermatophyta</taxon>
        <taxon>Magnoliopsida</taxon>
        <taxon>eudicotyledons</taxon>
        <taxon>Gunneridae</taxon>
        <taxon>Pentapetalae</taxon>
        <taxon>asterids</taxon>
        <taxon>Cornales</taxon>
        <taxon>Nyssaceae</taxon>
        <taxon>Davidia</taxon>
    </lineage>
</organism>
<name>A0A5B7AZE3_DAVIN</name>
<evidence type="ECO:0000256" key="1">
    <source>
        <dbReference type="SAM" id="Phobius"/>
    </source>
</evidence>
<accession>A0A5B7AZE3</accession>
<proteinExistence type="predicted"/>
<keyword evidence="1" id="KW-0812">Transmembrane</keyword>
<evidence type="ECO:0000313" key="2">
    <source>
        <dbReference type="EMBL" id="MPA60671.1"/>
    </source>
</evidence>
<reference evidence="2" key="1">
    <citation type="submission" date="2019-08" db="EMBL/GenBank/DDBJ databases">
        <title>Reference gene set and small RNA set construction with multiple tissues from Davidia involucrata Baill.</title>
        <authorList>
            <person name="Yang H."/>
            <person name="Zhou C."/>
            <person name="Li G."/>
            <person name="Wang J."/>
            <person name="Gao P."/>
            <person name="Wang M."/>
            <person name="Wang R."/>
            <person name="Zhao Y."/>
        </authorList>
    </citation>
    <scope>NUCLEOTIDE SEQUENCE</scope>
    <source>
        <tissue evidence="2">Mixed with DoveR01_LX</tissue>
    </source>
</reference>